<dbReference type="PANTHER" id="PTHR30435">
    <property type="entry name" value="FLAGELLAR PROTEIN"/>
    <property type="match status" value="1"/>
</dbReference>
<dbReference type="Pfam" id="PF22692">
    <property type="entry name" value="LlgE_F_G_D1"/>
    <property type="match status" value="1"/>
</dbReference>
<dbReference type="Proteomes" id="UP000032233">
    <property type="component" value="Unassembled WGS sequence"/>
</dbReference>
<evidence type="ECO:0000256" key="2">
    <source>
        <dbReference type="ARBA" id="ARBA00009677"/>
    </source>
</evidence>
<dbReference type="InterPro" id="IPR010930">
    <property type="entry name" value="Flg_bb/hook_C_dom"/>
</dbReference>
<dbReference type="EMBL" id="AZAC01000012">
    <property type="protein sequence ID" value="KIX14065.1"/>
    <property type="molecule type" value="Genomic_DNA"/>
</dbReference>
<evidence type="ECO:0000259" key="6">
    <source>
        <dbReference type="Pfam" id="PF22692"/>
    </source>
</evidence>
<dbReference type="GO" id="GO:0009425">
    <property type="term" value="C:bacterial-type flagellum basal body"/>
    <property type="evidence" value="ECO:0007669"/>
    <property type="project" value="UniProtKB-SubCell"/>
</dbReference>
<evidence type="ECO:0000256" key="4">
    <source>
        <dbReference type="RuleBase" id="RU362116"/>
    </source>
</evidence>
<name>A0A0D2JWY3_9BACT</name>
<comment type="similarity">
    <text evidence="2 4">Belongs to the flagella basal body rod proteins family.</text>
</comment>
<dbReference type="InterPro" id="IPR053967">
    <property type="entry name" value="LlgE_F_G-like_D1"/>
</dbReference>
<dbReference type="NCBIfam" id="TIGR03506">
    <property type="entry name" value="FlgEFG_subfam"/>
    <property type="match status" value="2"/>
</dbReference>
<dbReference type="InterPro" id="IPR037925">
    <property type="entry name" value="FlgE/F/G-like"/>
</dbReference>
<feature type="domain" description="Flagellar hook protein FlgE/F/G-like D1" evidence="6">
    <location>
        <begin position="73"/>
        <end position="136"/>
    </location>
</feature>
<accession>A0A0D2JWY3</accession>
<evidence type="ECO:0000259" key="5">
    <source>
        <dbReference type="Pfam" id="PF06429"/>
    </source>
</evidence>
<dbReference type="GO" id="GO:0071978">
    <property type="term" value="P:bacterial-type flagellum-dependent swarming motility"/>
    <property type="evidence" value="ECO:0007669"/>
    <property type="project" value="TreeGrafter"/>
</dbReference>
<dbReference type="InParanoid" id="A0A0D2JWY3"/>
<dbReference type="InterPro" id="IPR020013">
    <property type="entry name" value="Flagellar_FlgE/F/G"/>
</dbReference>
<feature type="domain" description="Flagellar basal-body/hook protein C-terminal" evidence="5">
    <location>
        <begin position="192"/>
        <end position="234"/>
    </location>
</feature>
<dbReference type="PANTHER" id="PTHR30435:SF19">
    <property type="entry name" value="FLAGELLAR BASAL-BODY ROD PROTEIN FLGG"/>
    <property type="match status" value="1"/>
</dbReference>
<dbReference type="STRING" id="1429043.X474_10550"/>
<evidence type="ECO:0000256" key="1">
    <source>
        <dbReference type="ARBA" id="ARBA00004117"/>
    </source>
</evidence>
<dbReference type="OrthoDB" id="7357187at2"/>
<sequence>MAIQGIWASVSGMRVAQKKIANSAHNVANASTSGFQPRRLEQADTAGGGAQITGSTQMSGGPLVSTGRSLDLAVNGGGFFALDDGDGGVVYSRNGKFMLNDQGQVVDNQGRTLRPPFQLPDNATNISVTSDGRIEALDNNGEVLAQGQIQTTTFANPGGLEALGGNAYRESQASGPPVNANPGVEGHGNLASGMIQASGTDYLTEITTQIVNQRSFEANLKAVQTYDEMLGTLLDKKT</sequence>
<evidence type="ECO:0000313" key="8">
    <source>
        <dbReference type="Proteomes" id="UP000032233"/>
    </source>
</evidence>
<comment type="caution">
    <text evidence="7">The sequence shown here is derived from an EMBL/GenBank/DDBJ whole genome shotgun (WGS) entry which is preliminary data.</text>
</comment>
<organism evidence="7 8">
    <name type="scientific">Dethiosulfatarculus sandiegensis</name>
    <dbReference type="NCBI Taxonomy" id="1429043"/>
    <lineage>
        <taxon>Bacteria</taxon>
        <taxon>Pseudomonadati</taxon>
        <taxon>Thermodesulfobacteriota</taxon>
        <taxon>Desulfarculia</taxon>
        <taxon>Desulfarculales</taxon>
        <taxon>Desulfarculaceae</taxon>
        <taxon>Dethiosulfatarculus</taxon>
    </lineage>
</organism>
<evidence type="ECO:0000313" key="7">
    <source>
        <dbReference type="EMBL" id="KIX14065.1"/>
    </source>
</evidence>
<dbReference type="RefSeq" id="WP_052515052.1">
    <property type="nucleotide sequence ID" value="NZ_AZAC01000012.1"/>
</dbReference>
<keyword evidence="8" id="KW-1185">Reference proteome</keyword>
<gene>
    <name evidence="7" type="ORF">X474_10550</name>
</gene>
<evidence type="ECO:0000256" key="3">
    <source>
        <dbReference type="ARBA" id="ARBA00023143"/>
    </source>
</evidence>
<proteinExistence type="inferred from homology"/>
<reference evidence="7 8" key="1">
    <citation type="submission" date="2013-11" db="EMBL/GenBank/DDBJ databases">
        <title>Metagenomic analysis of a methanogenic consortium involved in long chain n-alkane degradation.</title>
        <authorList>
            <person name="Davidova I.A."/>
            <person name="Callaghan A.V."/>
            <person name="Wawrik B."/>
            <person name="Pruitt S."/>
            <person name="Marks C."/>
            <person name="Duncan K.E."/>
            <person name="Suflita J.M."/>
        </authorList>
    </citation>
    <scope>NUCLEOTIDE SEQUENCE [LARGE SCALE GENOMIC DNA]</scope>
    <source>
        <strain evidence="7 8">SPR</strain>
    </source>
</reference>
<dbReference type="AlphaFoldDB" id="A0A0D2JWY3"/>
<dbReference type="SUPFAM" id="SSF117143">
    <property type="entry name" value="Flagellar hook protein flgE"/>
    <property type="match status" value="1"/>
</dbReference>
<comment type="subcellular location">
    <subcellularLocation>
        <location evidence="1 4">Bacterial flagellum basal body</location>
    </subcellularLocation>
</comment>
<keyword evidence="3 4" id="KW-0975">Bacterial flagellum</keyword>
<protein>
    <submittedName>
        <fullName evidence="7">Uncharacterized protein</fullName>
    </submittedName>
</protein>
<dbReference type="Pfam" id="PF06429">
    <property type="entry name" value="Flg_bbr_C"/>
    <property type="match status" value="1"/>
</dbReference>